<dbReference type="Proteomes" id="UP000798662">
    <property type="component" value="Chromosome 3"/>
</dbReference>
<comment type="caution">
    <text evidence="1">The sequence shown here is derived from an EMBL/GenBank/DDBJ whole genome shotgun (WGS) entry which is preliminary data.</text>
</comment>
<organism evidence="1 2">
    <name type="scientific">Pyropia yezoensis</name>
    <name type="common">Susabi-nori</name>
    <name type="synonym">Porphyra yezoensis</name>
    <dbReference type="NCBI Taxonomy" id="2788"/>
    <lineage>
        <taxon>Eukaryota</taxon>
        <taxon>Rhodophyta</taxon>
        <taxon>Bangiophyceae</taxon>
        <taxon>Bangiales</taxon>
        <taxon>Bangiaceae</taxon>
        <taxon>Pyropia</taxon>
    </lineage>
</organism>
<accession>A0ACC3CEW8</accession>
<sequence length="540" mass="52158">MDHESTGLTPMTPAALARLAADADVGVVLAGAATPAPVAVAVPPPPPAGGGGISGGTPPPYGHTPSAPIPVPARGGGRSAPVAIPRPGGAAAAVAAAAPGAVSGGDVAVGDPMALMADVAAACGAAVAGGAGGDAAAMDAAAVVAAGSVGGAAAGGAAGGPAGVAASSAPAAFSMLTASPGIDDEHVTVWEPATGKTVAGNAAPYRRNLSTWLLTHDGWEEKADELKSSKRRSAARRAKAAAASFSNLSPLSSSVPTGNDFLGGLAGGFRTAREPRVTVWEPATGRTLSGNAAPCRRNLGAWMTSHPGWLPKAEEQLSSSRRARNRKSFLGAGGLLLPMGSLGGSVDGGGGRSGYPQLPSAVALDAAELGPSLTPLSPALSDALEGLLLMSGSSPGAVPIAGSRGGGGGGHLAASLGGGSQLGVSVGGPSSVGGVVEAMVHMSVAVEGVVGARHERVVCGKRATPSSCSDRTDRSSGFTEESAADTAPSADAMDDASAADGGTAGEGRGWDHGGKKAQPTEPPRRSKRVSAASMSMDMEL</sequence>
<evidence type="ECO:0000313" key="2">
    <source>
        <dbReference type="Proteomes" id="UP000798662"/>
    </source>
</evidence>
<name>A0ACC3CEW8_PYRYE</name>
<reference evidence="1" key="1">
    <citation type="submission" date="2019-11" db="EMBL/GenBank/DDBJ databases">
        <title>Nori genome reveals adaptations in red seaweeds to the harsh intertidal environment.</title>
        <authorList>
            <person name="Wang D."/>
            <person name="Mao Y."/>
        </authorList>
    </citation>
    <scope>NUCLEOTIDE SEQUENCE</scope>
    <source>
        <tissue evidence="1">Gametophyte</tissue>
    </source>
</reference>
<protein>
    <submittedName>
        <fullName evidence="1">Uncharacterized protein</fullName>
    </submittedName>
</protein>
<evidence type="ECO:0000313" key="1">
    <source>
        <dbReference type="EMBL" id="KAK1868834.1"/>
    </source>
</evidence>
<keyword evidence="2" id="KW-1185">Reference proteome</keyword>
<dbReference type="EMBL" id="CM020620">
    <property type="protein sequence ID" value="KAK1868834.1"/>
    <property type="molecule type" value="Genomic_DNA"/>
</dbReference>
<gene>
    <name evidence="1" type="ORF">I4F81_011316</name>
</gene>
<proteinExistence type="predicted"/>